<dbReference type="EMBL" id="BK015025">
    <property type="protein sequence ID" value="DAD87706.1"/>
    <property type="molecule type" value="Genomic_DNA"/>
</dbReference>
<name>A0A8S5N0B0_9CAUD</name>
<proteinExistence type="predicted"/>
<dbReference type="PRINTS" id="PR01997">
    <property type="entry name" value="MTP2FAMILY"/>
</dbReference>
<reference evidence="1" key="1">
    <citation type="journal article" date="2021" name="Proc. Natl. Acad. Sci. U.S.A.">
        <title>A Catalog of Tens of Thousands of Viruses from Human Metagenomes Reveals Hidden Associations with Chronic Diseases.</title>
        <authorList>
            <person name="Tisza M.J."/>
            <person name="Buck C.B."/>
        </authorList>
    </citation>
    <scope>NUCLEOTIDE SEQUENCE</scope>
    <source>
        <strain evidence="1">Ct8eQ1</strain>
    </source>
</reference>
<accession>A0A8S5N0B0</accession>
<organism evidence="1">
    <name type="scientific">Siphoviridae sp. ct8eQ1</name>
    <dbReference type="NCBI Taxonomy" id="2826171"/>
    <lineage>
        <taxon>Viruses</taxon>
        <taxon>Duplodnaviria</taxon>
        <taxon>Heunggongvirae</taxon>
        <taxon>Uroviricota</taxon>
        <taxon>Caudoviricetes</taxon>
    </lineage>
</organism>
<protein>
    <submittedName>
        <fullName evidence="1">Major tail protein</fullName>
    </submittedName>
</protein>
<evidence type="ECO:0000313" key="1">
    <source>
        <dbReference type="EMBL" id="DAD87706.1"/>
    </source>
</evidence>
<dbReference type="Pfam" id="PF06199">
    <property type="entry name" value="Phage_tail_2"/>
    <property type="match status" value="1"/>
</dbReference>
<dbReference type="InterPro" id="IPR022345">
    <property type="entry name" value="Phage_69_Orf23_MTP"/>
</dbReference>
<dbReference type="InterPro" id="IPR011855">
    <property type="entry name" value="Phgtail_TP901_1"/>
</dbReference>
<sequence length="182" mass="20877">MAAELISGKHYLSFFRKLKDMKVKDADRVKFITEMSLNMEKESDAKTTVDGIVTSIADGENKIEFTSLAYRDKDATTIEFWKELRQWFIEGETVEVWNVDIESGKENPENENKVEYNVDYFQGKFTSFELSSPADGTVELTYSYAINGRGVLNHKDVLTEEQKKAVQAAQYAYQKLAKNNEI</sequence>